<dbReference type="NCBIfam" id="TIGR03882">
    <property type="entry name" value="cyclo_dehyd_2"/>
    <property type="match status" value="1"/>
</dbReference>
<dbReference type="Pfam" id="PF02624">
    <property type="entry name" value="YcaO"/>
    <property type="match status" value="1"/>
</dbReference>
<name>A0A810CYF2_9BRAD</name>
<dbReference type="Gene3D" id="3.30.40.250">
    <property type="match status" value="1"/>
</dbReference>
<dbReference type="EMBL" id="AP023099">
    <property type="protein sequence ID" value="BCE92191.1"/>
    <property type="molecule type" value="Genomic_DNA"/>
</dbReference>
<reference evidence="3" key="1">
    <citation type="submission" date="2020-05" db="EMBL/GenBank/DDBJ databases">
        <title>Complete genome sequence of Bradyrhizobium diazoefficiens XF1 isolated from soybean nodule.</title>
        <authorList>
            <person name="Noda R."/>
            <person name="Kakizaki K."/>
            <person name="Minamisawa K."/>
        </authorList>
    </citation>
    <scope>NUCLEOTIDE SEQUENCE</scope>
    <source>
        <strain evidence="3">XF1</strain>
    </source>
</reference>
<sequence length="748" mass="83676">MNANSKTRVPRQTRKDLLRFAPNFTAYLLPPDAVCLYSEDRKFFLHGELYCALATAIGEHGNARPAIIRQLSKRFPADKIEEAIKRLLERRYVVARVSPAFDEAVGGFWASLGLSPEVAEQNLRSCSVRIESIDVKGAKELTASLSKLGVQIAKRSPKLTITLVNDYLDRRLAELNQERVAGKTHWLLVQPSGAFPLVGPMFKPGESSCWTCLFDRMIRNREIKGFLDRGPARAVAISPLVNHPVGRTAIHFAAVEIAKAIASGFRTDLRDHIASFDLAGAVIAKHYVARRPQCPTCGSKKLHNPRRSPALVEIAEGKKLVMTSGGYRTMTSRATVSRFRKHVSPLTGVVTRLERIEADLPMNTNYFAQHNFSAPAHSIDQLRSGLSGGSFGKGSTAEQGEASALMESIERYSGIFQGDEIRTTRRFVDFAPGDALLPNDVQLFSETQFKNRFLQQPDDPHPVPEPFDPSTRTEWSPVSSLRDKRFKYLPTGLLYFFYGGFHTDSNGCAAGNTRDEAIVQGFLELIERDAYAIWWYNQVQRAAVDLEQFDDFYVRDLQAQFVEAGRKLWVLDVTTDLGIPTYVAIMHWMQNGHENIEFGSGAHFDRHIALLRSLTELTQFMSVGMMGGASGEKPTLDGVTPLRLENYPFLTPSDRPIVPPAPSLKLHDNTRDQVIACVEIAARAGYDFLVLDQTRPDVEVPVVRVLVPGLRHFYRRFAPGRLYDVPVKLGLLDRPRLESDLISFLPHT</sequence>
<dbReference type="PANTHER" id="PTHR37809">
    <property type="entry name" value="RIBOSOMAL PROTEIN S12 METHYLTHIOTRANSFERASE ACCESSORY FACTOR YCAO"/>
    <property type="match status" value="1"/>
</dbReference>
<evidence type="ECO:0000313" key="4">
    <source>
        <dbReference type="EMBL" id="BCE48675.1"/>
    </source>
</evidence>
<feature type="domain" description="YcaO" evidence="2">
    <location>
        <begin position="392"/>
        <end position="746"/>
    </location>
</feature>
<dbReference type="EMBL" id="AP023091">
    <property type="protein sequence ID" value="BCE22411.1"/>
    <property type="molecule type" value="Genomic_DNA"/>
</dbReference>
<accession>A0A810CYF2</accession>
<feature type="region of interest" description="Disordered" evidence="1">
    <location>
        <begin position="454"/>
        <end position="474"/>
    </location>
</feature>
<gene>
    <name evidence="5" type="ORF">XF10B_49890</name>
    <name evidence="3" type="ORF">XF1B_50920</name>
    <name evidence="4" type="ORF">XF4B_50240</name>
</gene>
<organism evidence="5">
    <name type="scientific">Bradyrhizobium diazoefficiens</name>
    <dbReference type="NCBI Taxonomy" id="1355477"/>
    <lineage>
        <taxon>Bacteria</taxon>
        <taxon>Pseudomonadati</taxon>
        <taxon>Pseudomonadota</taxon>
        <taxon>Alphaproteobacteria</taxon>
        <taxon>Hyphomicrobiales</taxon>
        <taxon>Nitrobacteraceae</taxon>
        <taxon>Bradyrhizobium</taxon>
    </lineage>
</organism>
<evidence type="ECO:0000313" key="3">
    <source>
        <dbReference type="EMBL" id="BCE22411.1"/>
    </source>
</evidence>
<dbReference type="Gene3D" id="3.30.160.660">
    <property type="match status" value="1"/>
</dbReference>
<dbReference type="Gene3D" id="3.90.930.60">
    <property type="match status" value="1"/>
</dbReference>
<evidence type="ECO:0000256" key="1">
    <source>
        <dbReference type="SAM" id="MobiDB-lite"/>
    </source>
</evidence>
<evidence type="ECO:0000313" key="5">
    <source>
        <dbReference type="EMBL" id="BCE92191.1"/>
    </source>
</evidence>
<dbReference type="NCBIfam" id="TIGR00702">
    <property type="entry name" value="YcaO-type kinase domain"/>
    <property type="match status" value="1"/>
</dbReference>
<dbReference type="PROSITE" id="PS51664">
    <property type="entry name" value="YCAO"/>
    <property type="match status" value="1"/>
</dbReference>
<dbReference type="AlphaFoldDB" id="A0A810CYF2"/>
<dbReference type="RefSeq" id="WP_028174013.1">
    <property type="nucleotide sequence ID" value="NZ_AXAX01000011.1"/>
</dbReference>
<dbReference type="PANTHER" id="PTHR37809:SF1">
    <property type="entry name" value="RIBOSOMAL PROTEIN S12 METHYLTHIOTRANSFERASE ACCESSORY FACTOR YCAO"/>
    <property type="match status" value="1"/>
</dbReference>
<dbReference type="InterPro" id="IPR022291">
    <property type="entry name" value="Bacteriocin_synth_cyclodeHase"/>
</dbReference>
<evidence type="ECO:0000259" key="2">
    <source>
        <dbReference type="PROSITE" id="PS51664"/>
    </source>
</evidence>
<reference evidence="4" key="3">
    <citation type="submission" date="2020-05" db="EMBL/GenBank/DDBJ databases">
        <title>Complete genome sequence of Bradyrhizobium diazoefficiens XF4 isolated from soybean nodule.</title>
        <authorList>
            <person name="Noda R."/>
            <person name="Kakizaki K."/>
            <person name="Minamisawa K."/>
        </authorList>
    </citation>
    <scope>NUCLEOTIDE SEQUENCE</scope>
    <source>
        <strain evidence="4">XF4</strain>
    </source>
</reference>
<protein>
    <recommendedName>
        <fullName evidence="2">YcaO domain-containing protein</fullName>
    </recommendedName>
</protein>
<reference evidence="5" key="2">
    <citation type="submission" date="2020-05" db="EMBL/GenBank/DDBJ databases">
        <title>Complete genome sequence of Bradyrhizobium diazoefficiens XF10 isolated from soybean nodule.</title>
        <authorList>
            <person name="Noda R."/>
            <person name="Kakizaki K."/>
            <person name="Minamisawa K."/>
        </authorList>
    </citation>
    <scope>NUCLEOTIDE SEQUENCE</scope>
    <source>
        <strain evidence="5">XF10</strain>
    </source>
</reference>
<dbReference type="EMBL" id="AP023094">
    <property type="protein sequence ID" value="BCE48675.1"/>
    <property type="molecule type" value="Genomic_DNA"/>
</dbReference>
<dbReference type="Gene3D" id="3.40.50.720">
    <property type="entry name" value="NAD(P)-binding Rossmann-like Domain"/>
    <property type="match status" value="1"/>
</dbReference>
<dbReference type="InterPro" id="IPR003776">
    <property type="entry name" value="YcaO-like_dom"/>
</dbReference>
<dbReference type="Gene3D" id="3.30.1330.230">
    <property type="match status" value="2"/>
</dbReference>
<proteinExistence type="predicted"/>